<dbReference type="AlphaFoldDB" id="A0AA43QTV2"/>
<dbReference type="InterPro" id="IPR014729">
    <property type="entry name" value="Rossmann-like_a/b/a_fold"/>
</dbReference>
<dbReference type="InterPro" id="IPR006175">
    <property type="entry name" value="YjgF/YER057c/UK114"/>
</dbReference>
<reference evidence="8" key="1">
    <citation type="journal article" date="2023" name="Genome Biol. Evol.">
        <title>First Whole Genome Sequence and Flow Cytometry Genome Size Data for the Lichen-Forming Fungus Ramalina farinacea (Ascomycota).</title>
        <authorList>
            <person name="Llewellyn T."/>
            <person name="Mian S."/>
            <person name="Hill R."/>
            <person name="Leitch I.J."/>
            <person name="Gaya E."/>
        </authorList>
    </citation>
    <scope>NUCLEOTIDE SEQUENCE</scope>
    <source>
        <strain evidence="8">LIQ254RAFAR</strain>
    </source>
</reference>
<dbReference type="GO" id="GO:0017183">
    <property type="term" value="P:protein histidyl modification to diphthamide"/>
    <property type="evidence" value="ECO:0007669"/>
    <property type="project" value="TreeGrafter"/>
</dbReference>
<evidence type="ECO:0000256" key="3">
    <source>
        <dbReference type="ARBA" id="ARBA00029814"/>
    </source>
</evidence>
<dbReference type="InterPro" id="IPR030662">
    <property type="entry name" value="DPH6/MJ0570"/>
</dbReference>
<evidence type="ECO:0000313" key="8">
    <source>
        <dbReference type="EMBL" id="MDI1491126.1"/>
    </source>
</evidence>
<proteinExistence type="predicted"/>
<comment type="caution">
    <text evidence="8">The sequence shown here is derived from an EMBL/GenBank/DDBJ whole genome shotgun (WGS) entry which is preliminary data.</text>
</comment>
<dbReference type="EC" id="6.3.1.14" evidence="1"/>
<accession>A0AA43QTV2</accession>
<gene>
    <name evidence="8" type="ORF">OHK93_002332</name>
</gene>
<evidence type="ECO:0000256" key="2">
    <source>
        <dbReference type="ARBA" id="ARBA00018426"/>
    </source>
</evidence>
<organism evidence="8 9">
    <name type="scientific">Ramalina farinacea</name>
    <dbReference type="NCBI Taxonomy" id="258253"/>
    <lineage>
        <taxon>Eukaryota</taxon>
        <taxon>Fungi</taxon>
        <taxon>Dikarya</taxon>
        <taxon>Ascomycota</taxon>
        <taxon>Pezizomycotina</taxon>
        <taxon>Lecanoromycetes</taxon>
        <taxon>OSLEUM clade</taxon>
        <taxon>Lecanoromycetidae</taxon>
        <taxon>Lecanorales</taxon>
        <taxon>Lecanorineae</taxon>
        <taxon>Ramalinaceae</taxon>
        <taxon>Ramalina</taxon>
    </lineage>
</organism>
<keyword evidence="9" id="KW-1185">Reference proteome</keyword>
<dbReference type="InterPro" id="IPR035959">
    <property type="entry name" value="RutC-like_sf"/>
</dbReference>
<dbReference type="Gene3D" id="3.30.1330.40">
    <property type="entry name" value="RutC-like"/>
    <property type="match status" value="2"/>
</dbReference>
<evidence type="ECO:0000313" key="9">
    <source>
        <dbReference type="Proteomes" id="UP001161017"/>
    </source>
</evidence>
<dbReference type="Pfam" id="PF01042">
    <property type="entry name" value="Ribonuc_L-PSP"/>
    <property type="match status" value="1"/>
</dbReference>
<dbReference type="NCBIfam" id="TIGR00290">
    <property type="entry name" value="MJ0570_dom"/>
    <property type="match status" value="1"/>
</dbReference>
<dbReference type="Proteomes" id="UP001161017">
    <property type="component" value="Unassembled WGS sequence"/>
</dbReference>
<evidence type="ECO:0000256" key="5">
    <source>
        <dbReference type="ARBA" id="ARBA00048108"/>
    </source>
</evidence>
<dbReference type="GO" id="GO:0017178">
    <property type="term" value="F:diphthine-ammonia ligase activity"/>
    <property type="evidence" value="ECO:0007669"/>
    <property type="project" value="UniProtKB-EC"/>
</dbReference>
<dbReference type="InterPro" id="IPR002761">
    <property type="entry name" value="Diphthami_syn_dom"/>
</dbReference>
<dbReference type="CDD" id="cd06155">
    <property type="entry name" value="eu_AANH_C_1"/>
    <property type="match status" value="1"/>
</dbReference>
<dbReference type="Pfam" id="PF01902">
    <property type="entry name" value="Diphthami_syn_2"/>
    <property type="match status" value="1"/>
</dbReference>
<dbReference type="PANTHER" id="PTHR12196:SF2">
    <property type="entry name" value="DIPHTHINE--AMMONIA LIGASE"/>
    <property type="match status" value="1"/>
</dbReference>
<feature type="domain" description="Diphthamide synthase" evidence="7">
    <location>
        <begin position="129"/>
        <end position="273"/>
    </location>
</feature>
<dbReference type="SUPFAM" id="SSF55298">
    <property type="entry name" value="YjgF-like"/>
    <property type="match status" value="2"/>
</dbReference>
<evidence type="ECO:0000256" key="6">
    <source>
        <dbReference type="SAM" id="MobiDB-lite"/>
    </source>
</evidence>
<dbReference type="Gene3D" id="3.40.50.620">
    <property type="entry name" value="HUPs"/>
    <property type="match status" value="1"/>
</dbReference>
<sequence length="1261" mass="134794">MTESLNVVALISGGKDSFFSLHHCIANGHRVIALANLQPPSKLQSTTATANGNHSESAKDEGTSDSLVTDLQSYMYQTAGHNLIPFYGEALELPLYLHSITGEAVDASKYYDSHMAVSDSRSKGDHGLDETESLLTLLRTVVAAHPEVNAVCSGAILSSYQRTRIESVAVRLELVPLSYLWQYPLLPPSSQEGLLDDMTALGFDARIVKVASGGLDKGLLWSNLMELCIRSKVRRAMNRFGGSVLGEGGEYETVVIDGPPTIWKRRLVVQAEDFQPHIETDSDGTALLTFNSQNFRTVKKEACEACDDLQLSRQISLWDPNFEKLLKILPFIIDQCATTHGPSDDETSWDGEPMWNIRPQVQIVGSLLYLSNICEAVQGGSVSEEMELICKHVVELLQGYGRSASDIVFTTIILRSLKNDFVPVNEIYARLFTKPNPPARVTISTHLPPGTNVLVSITVDLGGRSDREGLHVQSRSYWAPANIGPYSQSISKSLASGASLVYVAGQIPLVPETMRPLRAPDQKFSAGRMGEEVADSHHDVCLSLQHLWRIGTCMQVCWWTGAVAFIAASSGAKRKAQLAHQIWVEAHQISLWEGDEEEDDTTDIWDRTFGNSQSLAVDSQESTSLPDFTLLLSRDHHVPGMFSVQVKELPRGCNIEWQSMGVVHGKVGYQVLNMADAAVTVCSVPSADALIAYICIRKLRDHEPSAHLETTLSTLVTTIYDNTDTTVTDPATTYTTTTVIVDNINLQGVIQKRAGASQIENYVAQSLMRAVDYNAELATSVSSACSCLRLTASTVEVTPTVTSVSQDDATSCTSTLTYQQVKTIIGTDYEEARTVAAATVVITTSVLATPLSPFHGTGLPTSLAAPSVGTLSPASPVNYTPPFFNHTTHAPYTLVNATIGAPTATSYPSSVASSGFFSEPSANITIRPSASLRAPFTIANVTLHPTAATGLLTAASTGRFPSPSTNITIRPSGSLRPPFSIANVTLHPTAATGLLTAASSGLFPSPSGNITIRPSGSLRAPFSIANVTLYPTAATGLLTAASSGSFLKPSANITVRPSGSLRPPFSIVNVTLIPTPATGLLTAPSSGFVPSPASLGSRIPFPASILPPYPTNGSSLLPSLLTSSPFVSIPASAPTQLGGFSSASSSYEPIATMITPSVCPSGNATVLETPYGDQYQIQCSRQYITSGLFEVSVPSFEDCISMCSTRNEGFSDTSCYGITWTPSEADNCGLKIQRDFESYATDENAISAILLTGVGFPVGTF</sequence>
<evidence type="ECO:0000256" key="1">
    <source>
        <dbReference type="ARBA" id="ARBA00012089"/>
    </source>
</evidence>
<dbReference type="EMBL" id="JAPUFD010000013">
    <property type="protein sequence ID" value="MDI1491126.1"/>
    <property type="molecule type" value="Genomic_DNA"/>
</dbReference>
<evidence type="ECO:0000259" key="7">
    <source>
        <dbReference type="Pfam" id="PF01902"/>
    </source>
</evidence>
<dbReference type="SUPFAM" id="SSF52402">
    <property type="entry name" value="Adenine nucleotide alpha hydrolases-like"/>
    <property type="match status" value="1"/>
</dbReference>
<dbReference type="PANTHER" id="PTHR12196">
    <property type="entry name" value="DOMAIN OF UNKNOWN FUNCTION 71 DUF71 -CONTAINING PROTEIN"/>
    <property type="match status" value="1"/>
</dbReference>
<dbReference type="CDD" id="cd06156">
    <property type="entry name" value="eu_AANH_C_2"/>
    <property type="match status" value="1"/>
</dbReference>
<evidence type="ECO:0000256" key="4">
    <source>
        <dbReference type="ARBA" id="ARBA00031552"/>
    </source>
</evidence>
<dbReference type="Gene3D" id="3.90.1490.10">
    <property type="entry name" value="putative n-type atp pyrophosphatase, domain 2"/>
    <property type="match status" value="1"/>
</dbReference>
<feature type="compositionally biased region" description="Polar residues" evidence="6">
    <location>
        <begin position="43"/>
        <end position="55"/>
    </location>
</feature>
<name>A0AA43QTV2_9LECA</name>
<dbReference type="CDD" id="cd01994">
    <property type="entry name" value="AANH_PF0828-like"/>
    <property type="match status" value="1"/>
</dbReference>
<comment type="catalytic activity">
    <reaction evidence="5">
        <text>diphthine-[translation elongation factor 2] + NH4(+) + ATP = diphthamide-[translation elongation factor 2] + AMP + diphosphate + H(+)</text>
        <dbReference type="Rhea" id="RHEA:19753"/>
        <dbReference type="Rhea" id="RHEA-COMP:10172"/>
        <dbReference type="Rhea" id="RHEA-COMP:10174"/>
        <dbReference type="ChEBI" id="CHEBI:15378"/>
        <dbReference type="ChEBI" id="CHEBI:16692"/>
        <dbReference type="ChEBI" id="CHEBI:28938"/>
        <dbReference type="ChEBI" id="CHEBI:30616"/>
        <dbReference type="ChEBI" id="CHEBI:33019"/>
        <dbReference type="ChEBI" id="CHEBI:82696"/>
        <dbReference type="ChEBI" id="CHEBI:456215"/>
        <dbReference type="EC" id="6.3.1.14"/>
    </reaction>
</comment>
<feature type="region of interest" description="Disordered" evidence="6">
    <location>
        <begin position="43"/>
        <end position="64"/>
    </location>
</feature>
<protein>
    <recommendedName>
        <fullName evidence="2">Diphthine--ammonia ligase</fullName>
        <ecNumber evidence="1">6.3.1.14</ecNumber>
    </recommendedName>
    <alternativeName>
        <fullName evidence="3">Diphthamide synthase</fullName>
    </alternativeName>
    <alternativeName>
        <fullName evidence="4">Diphthamide synthetase</fullName>
    </alternativeName>
</protein>